<dbReference type="AlphaFoldDB" id="A0A1J5MQP7"/>
<dbReference type="EMBL" id="LKAQ01000005">
    <property type="protein sequence ID" value="OIQ48941.1"/>
    <property type="molecule type" value="Genomic_DNA"/>
</dbReference>
<evidence type="ECO:0000313" key="1">
    <source>
        <dbReference type="EMBL" id="OIQ48941.1"/>
    </source>
</evidence>
<comment type="caution">
    <text evidence="1">The sequence shown here is derived from an EMBL/GenBank/DDBJ whole genome shotgun (WGS) entry which is preliminary data.</text>
</comment>
<organism evidence="1 2">
    <name type="scientific">Pseudodesulfovibrio hydrargyri</name>
    <dbReference type="NCBI Taxonomy" id="2125990"/>
    <lineage>
        <taxon>Bacteria</taxon>
        <taxon>Pseudomonadati</taxon>
        <taxon>Thermodesulfobacteriota</taxon>
        <taxon>Desulfovibrionia</taxon>
        <taxon>Desulfovibrionales</taxon>
        <taxon>Desulfovibrionaceae</taxon>
    </lineage>
</organism>
<keyword evidence="2" id="KW-1185">Reference proteome</keyword>
<gene>
    <name evidence="1" type="ORF">BerOc1_03697</name>
</gene>
<proteinExistence type="predicted"/>
<evidence type="ECO:0000313" key="2">
    <source>
        <dbReference type="Proteomes" id="UP000181901"/>
    </source>
</evidence>
<dbReference type="SUPFAM" id="SSF52833">
    <property type="entry name" value="Thioredoxin-like"/>
    <property type="match status" value="1"/>
</dbReference>
<accession>A0A1J5MQP7</accession>
<reference evidence="1 2" key="1">
    <citation type="submission" date="2015-09" db="EMBL/GenBank/DDBJ databases">
        <title>Genome of Desulfovibrio dechloracetivorans BerOc1, a mercury methylating strain isolated from highly hydrocarbons and metals contaminated coastal sediments.</title>
        <authorList>
            <person name="Goni Urriza M."/>
            <person name="Gassie C."/>
            <person name="Bouchez O."/>
            <person name="Klopp C."/>
            <person name="Ranchou-Peyruse A."/>
            <person name="Remy G."/>
        </authorList>
    </citation>
    <scope>NUCLEOTIDE SEQUENCE [LARGE SCALE GENOMIC DNA]</scope>
    <source>
        <strain evidence="1 2">BerOc1</strain>
    </source>
</reference>
<dbReference type="Gene3D" id="3.40.30.10">
    <property type="entry name" value="Glutaredoxin"/>
    <property type="match status" value="1"/>
</dbReference>
<dbReference type="Proteomes" id="UP000181901">
    <property type="component" value="Unassembled WGS sequence"/>
</dbReference>
<dbReference type="InterPro" id="IPR036249">
    <property type="entry name" value="Thioredoxin-like_sf"/>
</dbReference>
<protein>
    <submittedName>
        <fullName evidence="1">Uncharacterized protein</fullName>
    </submittedName>
</protein>
<dbReference type="RefSeq" id="WP_207503331.1">
    <property type="nucleotide sequence ID" value="NZ_LKAQ01000005.1"/>
</dbReference>
<sequence length="82" mass="9084">MKLQDKLRTMKTSLESNIPSRVLEVMHRATDDLANSGILEKALKVGDRMPDFALPDSNGTKVRLSAALANGPLVLTFFRGQW</sequence>
<name>A0A1J5MQP7_9BACT</name>